<organism evidence="2 3">
    <name type="scientific">Lactuca saligna</name>
    <name type="common">Willowleaf lettuce</name>
    <dbReference type="NCBI Taxonomy" id="75948"/>
    <lineage>
        <taxon>Eukaryota</taxon>
        <taxon>Viridiplantae</taxon>
        <taxon>Streptophyta</taxon>
        <taxon>Embryophyta</taxon>
        <taxon>Tracheophyta</taxon>
        <taxon>Spermatophyta</taxon>
        <taxon>Magnoliopsida</taxon>
        <taxon>eudicotyledons</taxon>
        <taxon>Gunneridae</taxon>
        <taxon>Pentapetalae</taxon>
        <taxon>asterids</taxon>
        <taxon>campanulids</taxon>
        <taxon>Asterales</taxon>
        <taxon>Asteraceae</taxon>
        <taxon>Cichorioideae</taxon>
        <taxon>Cichorieae</taxon>
        <taxon>Lactucinae</taxon>
        <taxon>Lactuca</taxon>
    </lineage>
</organism>
<evidence type="ECO:0000256" key="1">
    <source>
        <dbReference type="SAM" id="MobiDB-lite"/>
    </source>
</evidence>
<keyword evidence="3" id="KW-1185">Reference proteome</keyword>
<accession>A0AA36E273</accession>
<proteinExistence type="predicted"/>
<gene>
    <name evidence="2" type="ORF">LSALG_LOCUS20338</name>
</gene>
<reference evidence="2" key="1">
    <citation type="submission" date="2023-04" db="EMBL/GenBank/DDBJ databases">
        <authorList>
            <person name="Vijverberg K."/>
            <person name="Xiong W."/>
            <person name="Schranz E."/>
        </authorList>
    </citation>
    <scope>NUCLEOTIDE SEQUENCE</scope>
</reference>
<name>A0AA36E273_LACSI</name>
<evidence type="ECO:0000313" key="3">
    <source>
        <dbReference type="Proteomes" id="UP001177003"/>
    </source>
</evidence>
<dbReference type="EMBL" id="OX465080">
    <property type="protein sequence ID" value="CAI9280599.1"/>
    <property type="molecule type" value="Genomic_DNA"/>
</dbReference>
<dbReference type="AlphaFoldDB" id="A0AA36E273"/>
<protein>
    <submittedName>
        <fullName evidence="2">Uncharacterized protein</fullName>
    </submittedName>
</protein>
<evidence type="ECO:0000313" key="2">
    <source>
        <dbReference type="EMBL" id="CAI9280599.1"/>
    </source>
</evidence>
<feature type="region of interest" description="Disordered" evidence="1">
    <location>
        <begin position="1"/>
        <end position="32"/>
    </location>
</feature>
<sequence>MPKILATTGGNEMQSANASASTSHSPAPGSDSKLERIVLPVFAQAPVSNLTSSSSLSSSSPSRKNARIRSSLIHDFVKACLFSIQKENYELHTTCLNKDIPHDEIMEIFKHESDTDRRNIALYTVLFTLVTLFVL</sequence>
<dbReference type="Proteomes" id="UP001177003">
    <property type="component" value="Chromosome 4"/>
</dbReference>
<feature type="compositionally biased region" description="Polar residues" evidence="1">
    <location>
        <begin position="8"/>
        <end position="25"/>
    </location>
</feature>